<evidence type="ECO:0000259" key="2">
    <source>
        <dbReference type="Pfam" id="PF00656"/>
    </source>
</evidence>
<accession>D5SKU1</accession>
<evidence type="ECO:0000313" key="3">
    <source>
        <dbReference type="EMBL" id="EFG04534.2"/>
    </source>
</evidence>
<gene>
    <name evidence="3" type="ORF">SCLAV_p1048</name>
</gene>
<keyword evidence="3" id="KW-0614">Plasmid</keyword>
<evidence type="ECO:0000256" key="1">
    <source>
        <dbReference type="SAM" id="MobiDB-lite"/>
    </source>
</evidence>
<geneLocation type="plasmid" evidence="3 4">
    <name>pSCL4</name>
</geneLocation>
<dbReference type="AlphaFoldDB" id="D5SKU1"/>
<dbReference type="InterPro" id="IPR029030">
    <property type="entry name" value="Caspase-like_dom_sf"/>
</dbReference>
<feature type="region of interest" description="Disordered" evidence="1">
    <location>
        <begin position="568"/>
        <end position="610"/>
    </location>
</feature>
<dbReference type="InterPro" id="IPR050452">
    <property type="entry name" value="Metacaspase"/>
</dbReference>
<dbReference type="eggNOG" id="COG4249">
    <property type="taxonomic scope" value="Bacteria"/>
</dbReference>
<dbReference type="GO" id="GO:0005737">
    <property type="term" value="C:cytoplasm"/>
    <property type="evidence" value="ECO:0007669"/>
    <property type="project" value="TreeGrafter"/>
</dbReference>
<keyword evidence="4" id="KW-1185">Reference proteome</keyword>
<protein>
    <submittedName>
        <fullName evidence="3">Caspase domain protein</fullName>
    </submittedName>
</protein>
<dbReference type="PANTHER" id="PTHR48104">
    <property type="entry name" value="METACASPASE-4"/>
    <property type="match status" value="1"/>
</dbReference>
<dbReference type="PANTHER" id="PTHR48104:SF30">
    <property type="entry name" value="METACASPASE-1"/>
    <property type="match status" value="1"/>
</dbReference>
<dbReference type="OrthoDB" id="8447555at2"/>
<organism evidence="3 4">
    <name type="scientific">Streptomyces clavuligerus</name>
    <dbReference type="NCBI Taxonomy" id="1901"/>
    <lineage>
        <taxon>Bacteria</taxon>
        <taxon>Bacillati</taxon>
        <taxon>Actinomycetota</taxon>
        <taxon>Actinomycetes</taxon>
        <taxon>Kitasatosporales</taxon>
        <taxon>Streptomycetaceae</taxon>
        <taxon>Streptomyces</taxon>
    </lineage>
</organism>
<reference evidence="3 4" key="1">
    <citation type="journal article" date="2010" name="Genome Biol. Evol.">
        <title>The sequence of a 1.8-mb bacterial linear plasmid reveals a rich evolutionary reservoir of secondary metabolic pathways.</title>
        <authorList>
            <person name="Medema M.H."/>
            <person name="Trefzer A."/>
            <person name="Kovalchuk A."/>
            <person name="van den Berg M."/>
            <person name="Mueller U."/>
            <person name="Heijne W."/>
            <person name="Wu L."/>
            <person name="Alam M.T."/>
            <person name="Ronning C.M."/>
            <person name="Nierman W.C."/>
            <person name="Bovenberg R.A.L."/>
            <person name="Breitling R."/>
            <person name="Takano E."/>
        </authorList>
    </citation>
    <scope>NUCLEOTIDE SEQUENCE [LARGE SCALE GENOMIC DNA]</scope>
    <source>
        <strain evidence="4">ATCC 27064 / DSM 738 / JCM 4710 / NBRC 13307 / NCIMB 12785 / NRRL 3585 / VKM Ac-602</strain>
        <plasmid evidence="3">pSCL4</plasmid>
    </source>
</reference>
<dbReference type="SUPFAM" id="SSF52129">
    <property type="entry name" value="Caspase-like"/>
    <property type="match status" value="1"/>
</dbReference>
<dbReference type="GeneID" id="93734132"/>
<dbReference type="GO" id="GO:0004197">
    <property type="term" value="F:cysteine-type endopeptidase activity"/>
    <property type="evidence" value="ECO:0007669"/>
    <property type="project" value="InterPro"/>
</dbReference>
<proteinExistence type="predicted"/>
<dbReference type="InterPro" id="IPR011600">
    <property type="entry name" value="Pept_C14_caspase"/>
</dbReference>
<feature type="compositionally biased region" description="Low complexity" evidence="1">
    <location>
        <begin position="585"/>
        <end position="609"/>
    </location>
</feature>
<sequence length="622" mass="66246">MHTVYALFVGIDDYPEQPLRGCVNDVRAAEEWLRRSGLPVRSRRLYDAEATRAAVRAGIEEHLSGGGPGDTALLWFSGHGSEEDTDDPRASTGRSRSLVCHDSLRPGGQPLLRDTELGALLDRIAARGVHVLAVLDCCHSGGATRDVAPGAVARGVEWRPWWRTEGACGGGGARDGGGQGPAPSRHVLLAACRPHERAYEDVVYGEVRGCFSHAVLATLDRLGPGATYGAVHALTEERVNSRMPWQHPELRGPEDGRFLRGDSAMASPFLLRHTAAGWEVNCGRAHGLRATGAEFTVRGARGDGPGTVVVRTLRAESALVEPVGRRPGAVGTDRVYEVTPSALAFPPVAVSLMGEPAAVKPLERMIADAPLLTLSGTERDGDPLRTVVNSGHAHVSGGGGRSIPPLPLRTPEDARRVVDCLTHVARWQHLRDLANPDPWLSSLVRVTVRETPVGRVRYTAEGPIVCSYTPEGAPPQVRVSIHNDTGHELWCVLLDLTDSYGSSPHLFDGDFVGPGRAGLARAGEPVWLTLPPGRSVVSGAFTRDWLKVVVAENELNLAPFRLPRWSYDSASASRDGTPGTGSGSGLLRLTAPPADGARDAGGPAPEPGRWGTAQVLLHTEVP</sequence>
<dbReference type="EMBL" id="CM000914">
    <property type="protein sequence ID" value="EFG04534.2"/>
    <property type="molecule type" value="Genomic_DNA"/>
</dbReference>
<dbReference type="RefSeq" id="WP_003963423.1">
    <property type="nucleotide sequence ID" value="NZ_CM000914.1"/>
</dbReference>
<feature type="region of interest" description="Disordered" evidence="1">
    <location>
        <begin position="76"/>
        <end position="96"/>
    </location>
</feature>
<feature type="domain" description="Peptidase C14 caspase" evidence="2">
    <location>
        <begin position="5"/>
        <end position="246"/>
    </location>
</feature>
<dbReference type="Proteomes" id="UP000002357">
    <property type="component" value="Plasmid pSCL4"/>
</dbReference>
<dbReference type="GO" id="GO:0006508">
    <property type="term" value="P:proteolysis"/>
    <property type="evidence" value="ECO:0007669"/>
    <property type="project" value="InterPro"/>
</dbReference>
<evidence type="ECO:0000313" key="4">
    <source>
        <dbReference type="Proteomes" id="UP000002357"/>
    </source>
</evidence>
<name>D5SKU1_STRCL</name>
<dbReference type="Pfam" id="PF00656">
    <property type="entry name" value="Peptidase_C14"/>
    <property type="match status" value="1"/>
</dbReference>
<dbReference type="Gene3D" id="3.40.50.1460">
    <property type="match status" value="1"/>
</dbReference>
<dbReference type="KEGG" id="sclf:BB341_29340"/>